<feature type="domain" description="HD/PDEase" evidence="1">
    <location>
        <begin position="62"/>
        <end position="175"/>
    </location>
</feature>
<accession>A0A507E888</accession>
<evidence type="ECO:0000313" key="3">
    <source>
        <dbReference type="Proteomes" id="UP000318582"/>
    </source>
</evidence>
<dbReference type="GO" id="GO:0005634">
    <property type="term" value="C:nucleus"/>
    <property type="evidence" value="ECO:0007669"/>
    <property type="project" value="TreeGrafter"/>
</dbReference>
<dbReference type="AlphaFoldDB" id="A0A507E888"/>
<dbReference type="InterPro" id="IPR003607">
    <property type="entry name" value="HD/PDEase_dom"/>
</dbReference>
<dbReference type="SUPFAM" id="SSF109604">
    <property type="entry name" value="HD-domain/PDEase-like"/>
    <property type="match status" value="1"/>
</dbReference>
<dbReference type="InterPro" id="IPR050135">
    <property type="entry name" value="dGTPase-like"/>
</dbReference>
<reference evidence="2 3" key="1">
    <citation type="journal article" date="2019" name="Sci. Rep.">
        <title>Comparative genomics of chytrid fungi reveal insights into the obligate biotrophic and pathogenic lifestyle of Synchytrium endobioticum.</title>
        <authorList>
            <person name="van de Vossenberg B.T.L.H."/>
            <person name="Warris S."/>
            <person name="Nguyen H.D.T."/>
            <person name="van Gent-Pelzer M.P.E."/>
            <person name="Joly D.L."/>
            <person name="van de Geest H.C."/>
            <person name="Bonants P.J.M."/>
            <person name="Smith D.S."/>
            <person name="Levesque C.A."/>
            <person name="van der Lee T.A.J."/>
        </authorList>
    </citation>
    <scope>NUCLEOTIDE SEQUENCE [LARGE SCALE GENOMIC DNA]</scope>
    <source>
        <strain evidence="2 3">CBS 809.83</strain>
    </source>
</reference>
<sequence length="345" mass="38476">MSYIPQRITSNADGTLTIHDGIYGDAIHISDPVLVHLINSTAVQRLAHVLQHGITGLMGMTPPVTRLEHSVGAMLLVRRLGAELKEQIASLLHDISHTALSHVVDHAFKGSASYHELHKEAYLQTTDVAPILAQFGYDWRDFVEEKGYPLLEQDAPKLCADRVDYGLRDCLAFGHLTTHQVADIVNALVVVNNCIVCRDPRTARMFAEAYMEADSRVWSNAQHTALYELAGTAIRTAVEKGYITTKNLWLHDQDFWAGLVAAGPHHHDQEFTDTLALVSPNTRFAKVAADEKPDLSFRPKARTIDPGVRVGDHQVQPLSDLDSEYREIRRAYMESKAIVLHLRVV</sequence>
<dbReference type="GO" id="GO:0006203">
    <property type="term" value="P:dGTP catabolic process"/>
    <property type="evidence" value="ECO:0007669"/>
    <property type="project" value="TreeGrafter"/>
</dbReference>
<dbReference type="PANTHER" id="PTHR11373">
    <property type="entry name" value="DEOXYNUCLEOSIDE TRIPHOSPHATE TRIPHOSPHOHYDROLASE"/>
    <property type="match status" value="1"/>
</dbReference>
<dbReference type="SMART" id="SM00471">
    <property type="entry name" value="HDc"/>
    <property type="match status" value="1"/>
</dbReference>
<dbReference type="GO" id="GO:0008832">
    <property type="term" value="F:dGTPase activity"/>
    <property type="evidence" value="ECO:0007669"/>
    <property type="project" value="TreeGrafter"/>
</dbReference>
<name>A0A507E888_9FUNG</name>
<comment type="caution">
    <text evidence="2">The sequence shown here is derived from an EMBL/GenBank/DDBJ whole genome shotgun (WGS) entry which is preliminary data.</text>
</comment>
<protein>
    <recommendedName>
        <fullName evidence="1">HD/PDEase domain-containing protein</fullName>
    </recommendedName>
</protein>
<dbReference type="Gene3D" id="1.10.3210.10">
    <property type="entry name" value="Hypothetical protein af1432"/>
    <property type="match status" value="1"/>
</dbReference>
<evidence type="ECO:0000313" key="2">
    <source>
        <dbReference type="EMBL" id="TPX59597.1"/>
    </source>
</evidence>
<dbReference type="EMBL" id="QEAQ01000023">
    <property type="protein sequence ID" value="TPX59597.1"/>
    <property type="molecule type" value="Genomic_DNA"/>
</dbReference>
<dbReference type="PANTHER" id="PTHR11373:SF4">
    <property type="entry name" value="DEOXYNUCLEOSIDE TRIPHOSPHATE TRIPHOSPHOHYDROLASE SAMHD1"/>
    <property type="match status" value="1"/>
</dbReference>
<dbReference type="Proteomes" id="UP000318582">
    <property type="component" value="Unassembled WGS sequence"/>
</dbReference>
<gene>
    <name evidence="2" type="ORF">PhCBS80983_g02364</name>
</gene>
<dbReference type="InterPro" id="IPR006674">
    <property type="entry name" value="HD_domain"/>
</dbReference>
<organism evidence="2 3">
    <name type="scientific">Powellomyces hirtus</name>
    <dbReference type="NCBI Taxonomy" id="109895"/>
    <lineage>
        <taxon>Eukaryota</taxon>
        <taxon>Fungi</taxon>
        <taxon>Fungi incertae sedis</taxon>
        <taxon>Chytridiomycota</taxon>
        <taxon>Chytridiomycota incertae sedis</taxon>
        <taxon>Chytridiomycetes</taxon>
        <taxon>Spizellomycetales</taxon>
        <taxon>Powellomycetaceae</taxon>
        <taxon>Powellomyces</taxon>
    </lineage>
</organism>
<proteinExistence type="predicted"/>
<keyword evidence="3" id="KW-1185">Reference proteome</keyword>
<evidence type="ECO:0000259" key="1">
    <source>
        <dbReference type="SMART" id="SM00471"/>
    </source>
</evidence>
<dbReference type="Pfam" id="PF01966">
    <property type="entry name" value="HD"/>
    <property type="match status" value="1"/>
</dbReference>